<evidence type="ECO:0000313" key="5">
    <source>
        <dbReference type="RefSeq" id="XP_026660585.2"/>
    </source>
</evidence>
<reference evidence="5" key="1">
    <citation type="submission" date="2025-08" db="UniProtKB">
        <authorList>
            <consortium name="RefSeq"/>
        </authorList>
    </citation>
    <scope>IDENTIFICATION</scope>
    <source>
        <tissue evidence="5">Young leaves</tissue>
    </source>
</reference>
<dbReference type="RefSeq" id="XP_026660585.2">
    <property type="nucleotide sequence ID" value="XM_026804784.2"/>
</dbReference>
<dbReference type="Proteomes" id="UP000228380">
    <property type="component" value="Unplaced"/>
</dbReference>
<evidence type="ECO:0000313" key="4">
    <source>
        <dbReference type="Proteomes" id="UP000228380"/>
    </source>
</evidence>
<protein>
    <submittedName>
        <fullName evidence="5">Translation initiation factor IF-2-like</fullName>
    </submittedName>
</protein>
<feature type="chain" id="PRO_5034538228" evidence="3">
    <location>
        <begin position="23"/>
        <end position="151"/>
    </location>
</feature>
<keyword evidence="4" id="KW-1185">Reference proteome</keyword>
<evidence type="ECO:0000256" key="2">
    <source>
        <dbReference type="SAM" id="Phobius"/>
    </source>
</evidence>
<name>A0A8B8J543_PHODC</name>
<dbReference type="AlphaFoldDB" id="A0A8B8J543"/>
<feature type="compositionally biased region" description="Polar residues" evidence="1">
    <location>
        <begin position="107"/>
        <end position="116"/>
    </location>
</feature>
<keyword evidence="2" id="KW-0812">Transmembrane</keyword>
<feature type="compositionally biased region" description="Basic and acidic residues" evidence="1">
    <location>
        <begin position="53"/>
        <end position="77"/>
    </location>
</feature>
<dbReference type="KEGG" id="pda:113462744"/>
<keyword evidence="2" id="KW-0472">Membrane</keyword>
<sequence length="151" mass="15852">MQTIILSWLLLVLLFQSPRCSAIKMTIPEGSGPHQLPQLPQGQRLQGPNKTTELSEVRRGGECEDSGARRKENHKGEGGTAGGAPGGAAGGTPGGAAGDAAAGRNPGSANSDYSRSQHGHHSAAPQMQVRYTSHLSAIPSIWLILVLLFFY</sequence>
<dbReference type="GeneID" id="113462744"/>
<evidence type="ECO:0000256" key="1">
    <source>
        <dbReference type="SAM" id="MobiDB-lite"/>
    </source>
</evidence>
<feature type="signal peptide" evidence="3">
    <location>
        <begin position="1"/>
        <end position="22"/>
    </location>
</feature>
<feature type="compositionally biased region" description="Gly residues" evidence="1">
    <location>
        <begin position="78"/>
        <end position="97"/>
    </location>
</feature>
<feature type="region of interest" description="Disordered" evidence="1">
    <location>
        <begin position="26"/>
        <end position="125"/>
    </location>
</feature>
<organism evidence="4 5">
    <name type="scientific">Phoenix dactylifera</name>
    <name type="common">Date palm</name>
    <dbReference type="NCBI Taxonomy" id="42345"/>
    <lineage>
        <taxon>Eukaryota</taxon>
        <taxon>Viridiplantae</taxon>
        <taxon>Streptophyta</taxon>
        <taxon>Embryophyta</taxon>
        <taxon>Tracheophyta</taxon>
        <taxon>Spermatophyta</taxon>
        <taxon>Magnoliopsida</taxon>
        <taxon>Liliopsida</taxon>
        <taxon>Arecaceae</taxon>
        <taxon>Coryphoideae</taxon>
        <taxon>Phoeniceae</taxon>
        <taxon>Phoenix</taxon>
    </lineage>
</organism>
<feature type="transmembrane region" description="Helical" evidence="2">
    <location>
        <begin position="131"/>
        <end position="150"/>
    </location>
</feature>
<keyword evidence="2" id="KW-1133">Transmembrane helix</keyword>
<proteinExistence type="predicted"/>
<dbReference type="OrthoDB" id="786065at2759"/>
<gene>
    <name evidence="5" type="primary">LOC113462744</name>
</gene>
<evidence type="ECO:0000256" key="3">
    <source>
        <dbReference type="SAM" id="SignalP"/>
    </source>
</evidence>
<accession>A0A8B8J543</accession>
<feature type="compositionally biased region" description="Low complexity" evidence="1">
    <location>
        <begin position="30"/>
        <end position="48"/>
    </location>
</feature>
<keyword evidence="3" id="KW-0732">Signal</keyword>